<gene>
    <name evidence="1" type="ORF">ADZ36_18765</name>
</gene>
<organism evidence="1 2">
    <name type="scientific">Streptomyces fradiae</name>
    <name type="common">Streptomyces roseoflavus</name>
    <dbReference type="NCBI Taxonomy" id="1906"/>
    <lineage>
        <taxon>Bacteria</taxon>
        <taxon>Bacillati</taxon>
        <taxon>Actinomycetota</taxon>
        <taxon>Actinomycetes</taxon>
        <taxon>Kitasatosporales</taxon>
        <taxon>Streptomycetaceae</taxon>
        <taxon>Streptomyces</taxon>
    </lineage>
</organism>
<protein>
    <submittedName>
        <fullName evidence="1">Uncharacterized protein</fullName>
    </submittedName>
</protein>
<proteinExistence type="predicted"/>
<evidence type="ECO:0000313" key="2">
    <source>
        <dbReference type="Proteomes" id="UP000037185"/>
    </source>
</evidence>
<accession>A0ACC4W910</accession>
<dbReference type="Proteomes" id="UP000037185">
    <property type="component" value="Unassembled WGS sequence"/>
</dbReference>
<keyword evidence="2" id="KW-1185">Reference proteome</keyword>
<sequence length="72" mass="7491">MSGEPAIEATGLVKSYGKAGREARVVDGVDLRVAPGTVFSLLGPNGAGNPTLGLAPHFGLHEHTQQHHRGRP</sequence>
<comment type="caution">
    <text evidence="1">The sequence shown here is derived from an EMBL/GenBank/DDBJ whole genome shotgun (WGS) entry which is preliminary data.</text>
</comment>
<dbReference type="EMBL" id="LGSP01000037">
    <property type="protein sequence ID" value="KNE81023.1"/>
    <property type="molecule type" value="Genomic_DNA"/>
</dbReference>
<reference evidence="1" key="1">
    <citation type="submission" date="2015-07" db="EMBL/GenBank/DDBJ databases">
        <title>Draft genome sequence of Streptomyces fradiae, a resistant strain to nitron-oligomycin.</title>
        <authorList>
            <person name="Vatlin A.A."/>
            <person name="Bekker O.B."/>
            <person name="Danilenko V.N."/>
        </authorList>
    </citation>
    <scope>NUCLEOTIDE SEQUENCE</scope>
    <source>
        <strain evidence="1">Olg1-1</strain>
    </source>
</reference>
<name>A0ACC4W910_STRFR</name>
<evidence type="ECO:0000313" key="1">
    <source>
        <dbReference type="EMBL" id="KNE81023.1"/>
    </source>
</evidence>